<dbReference type="Proteomes" id="UP000530186">
    <property type="component" value="Unassembled WGS sequence"/>
</dbReference>
<dbReference type="GeneID" id="303194296"/>
<dbReference type="Pfam" id="PF17428">
    <property type="entry name" value="DUF5412"/>
    <property type="match status" value="1"/>
</dbReference>
<gene>
    <name evidence="2" type="ORF">HZR21_02095</name>
</gene>
<keyword evidence="1" id="KW-1133">Transmembrane helix</keyword>
<proteinExistence type="predicted"/>
<keyword evidence="1" id="KW-0472">Membrane</keyword>
<name>A0A7V8SJF7_9LACT</name>
<protein>
    <recommendedName>
        <fullName evidence="4">DUF5412 domain-containing protein</fullName>
    </recommendedName>
</protein>
<sequence>MKKKIIIGSVILLPILLFLIYLTYQTFDYRLSKYNGKGSLIQTYTSPDKKHQANIYTWSEGGATVGYSIRVGITSKDKKFKDETVFWQYKNIKNDFNWLSDTKFELQGKKVDIFDTKTWYNWKRDN</sequence>
<feature type="transmembrane region" description="Helical" evidence="1">
    <location>
        <begin position="6"/>
        <end position="24"/>
    </location>
</feature>
<dbReference type="RefSeq" id="WP_180746002.1">
    <property type="nucleotide sequence ID" value="NZ_CBCRWQ010000001.1"/>
</dbReference>
<accession>A0A7V8SJF7</accession>
<reference evidence="2 3" key="1">
    <citation type="submission" date="2020-07" db="EMBL/GenBank/DDBJ databases">
        <authorList>
            <person name="Hilgarth M."/>
            <person name="Werum V."/>
            <person name="Vogel R.F."/>
        </authorList>
    </citation>
    <scope>NUCLEOTIDE SEQUENCE [LARGE SCALE GENOMIC DNA]</scope>
    <source>
        <strain evidence="2 3">DSM 28961</strain>
    </source>
</reference>
<keyword evidence="1" id="KW-0812">Transmembrane</keyword>
<comment type="caution">
    <text evidence="2">The sequence shown here is derived from an EMBL/GenBank/DDBJ whole genome shotgun (WGS) entry which is preliminary data.</text>
</comment>
<evidence type="ECO:0008006" key="4">
    <source>
        <dbReference type="Google" id="ProtNLM"/>
    </source>
</evidence>
<keyword evidence="3" id="KW-1185">Reference proteome</keyword>
<evidence type="ECO:0000313" key="2">
    <source>
        <dbReference type="EMBL" id="MBA0015945.1"/>
    </source>
</evidence>
<dbReference type="InterPro" id="IPR035406">
    <property type="entry name" value="DUF5412"/>
</dbReference>
<evidence type="ECO:0000313" key="3">
    <source>
        <dbReference type="Proteomes" id="UP000530186"/>
    </source>
</evidence>
<organism evidence="2 3">
    <name type="scientific">Pseudolactococcus laudensis</name>
    <dbReference type="NCBI Taxonomy" id="1494461"/>
    <lineage>
        <taxon>Bacteria</taxon>
        <taxon>Bacillati</taxon>
        <taxon>Bacillota</taxon>
        <taxon>Bacilli</taxon>
        <taxon>Lactobacillales</taxon>
        <taxon>Streptococcaceae</taxon>
        <taxon>Pseudolactococcus</taxon>
    </lineage>
</organism>
<dbReference type="AlphaFoldDB" id="A0A7V8SJF7"/>
<dbReference type="EMBL" id="JACBNY010000002">
    <property type="protein sequence ID" value="MBA0015945.1"/>
    <property type="molecule type" value="Genomic_DNA"/>
</dbReference>
<evidence type="ECO:0000256" key="1">
    <source>
        <dbReference type="SAM" id="Phobius"/>
    </source>
</evidence>